<organism evidence="2 3">
    <name type="scientific">Parathielavia appendiculata</name>
    <dbReference type="NCBI Taxonomy" id="2587402"/>
    <lineage>
        <taxon>Eukaryota</taxon>
        <taxon>Fungi</taxon>
        <taxon>Dikarya</taxon>
        <taxon>Ascomycota</taxon>
        <taxon>Pezizomycotina</taxon>
        <taxon>Sordariomycetes</taxon>
        <taxon>Sordariomycetidae</taxon>
        <taxon>Sordariales</taxon>
        <taxon>Chaetomiaceae</taxon>
        <taxon>Parathielavia</taxon>
    </lineage>
</organism>
<dbReference type="AlphaFoldDB" id="A0AAN6YZ76"/>
<evidence type="ECO:0000256" key="1">
    <source>
        <dbReference type="SAM" id="Phobius"/>
    </source>
</evidence>
<reference evidence="2" key="1">
    <citation type="journal article" date="2023" name="Mol. Phylogenet. Evol.">
        <title>Genome-scale phylogeny and comparative genomics of the fungal order Sordariales.</title>
        <authorList>
            <person name="Hensen N."/>
            <person name="Bonometti L."/>
            <person name="Westerberg I."/>
            <person name="Brannstrom I.O."/>
            <person name="Guillou S."/>
            <person name="Cros-Aarteil S."/>
            <person name="Calhoun S."/>
            <person name="Haridas S."/>
            <person name="Kuo A."/>
            <person name="Mondo S."/>
            <person name="Pangilinan J."/>
            <person name="Riley R."/>
            <person name="LaButti K."/>
            <person name="Andreopoulos B."/>
            <person name="Lipzen A."/>
            <person name="Chen C."/>
            <person name="Yan M."/>
            <person name="Daum C."/>
            <person name="Ng V."/>
            <person name="Clum A."/>
            <person name="Steindorff A."/>
            <person name="Ohm R.A."/>
            <person name="Martin F."/>
            <person name="Silar P."/>
            <person name="Natvig D.O."/>
            <person name="Lalanne C."/>
            <person name="Gautier V."/>
            <person name="Ament-Velasquez S.L."/>
            <person name="Kruys A."/>
            <person name="Hutchinson M.I."/>
            <person name="Powell A.J."/>
            <person name="Barry K."/>
            <person name="Miller A.N."/>
            <person name="Grigoriev I.V."/>
            <person name="Debuchy R."/>
            <person name="Gladieux P."/>
            <person name="Hiltunen Thoren M."/>
            <person name="Johannesson H."/>
        </authorList>
    </citation>
    <scope>NUCLEOTIDE SEQUENCE</scope>
    <source>
        <strain evidence="2">CBS 731.68</strain>
    </source>
</reference>
<accession>A0AAN6YZ76</accession>
<dbReference type="EMBL" id="MU853253">
    <property type="protein sequence ID" value="KAK4119107.1"/>
    <property type="molecule type" value="Genomic_DNA"/>
</dbReference>
<comment type="caution">
    <text evidence="2">The sequence shown here is derived from an EMBL/GenBank/DDBJ whole genome shotgun (WGS) entry which is preliminary data.</text>
</comment>
<dbReference type="RefSeq" id="XP_062642880.1">
    <property type="nucleotide sequence ID" value="XM_062791515.1"/>
</dbReference>
<name>A0AAN6YZ76_9PEZI</name>
<dbReference type="Proteomes" id="UP001302602">
    <property type="component" value="Unassembled WGS sequence"/>
</dbReference>
<dbReference type="GeneID" id="87828284"/>
<protein>
    <submittedName>
        <fullName evidence="2">Uncharacterized protein</fullName>
    </submittedName>
</protein>
<gene>
    <name evidence="2" type="ORF">N657DRAFT_637523</name>
</gene>
<keyword evidence="1" id="KW-0472">Membrane</keyword>
<keyword evidence="3" id="KW-1185">Reference proteome</keyword>
<evidence type="ECO:0000313" key="3">
    <source>
        <dbReference type="Proteomes" id="UP001302602"/>
    </source>
</evidence>
<keyword evidence="1" id="KW-1133">Transmembrane helix</keyword>
<sequence>MAPTPTLPQGLTRLLARQEATTTAATTVVVASDSNTGSSSNNGLDGGAIAGIVIGTIVGILIIWWIIKSCTKPSKPDASRQGWRPSATYVYPAAEGRRSRSRSQGRYYLSSFSSDLSFSE</sequence>
<reference evidence="2" key="2">
    <citation type="submission" date="2023-05" db="EMBL/GenBank/DDBJ databases">
        <authorList>
            <consortium name="Lawrence Berkeley National Laboratory"/>
            <person name="Steindorff A."/>
            <person name="Hensen N."/>
            <person name="Bonometti L."/>
            <person name="Westerberg I."/>
            <person name="Brannstrom I.O."/>
            <person name="Guillou S."/>
            <person name="Cros-Aarteil S."/>
            <person name="Calhoun S."/>
            <person name="Haridas S."/>
            <person name="Kuo A."/>
            <person name="Mondo S."/>
            <person name="Pangilinan J."/>
            <person name="Riley R."/>
            <person name="Labutti K."/>
            <person name="Andreopoulos B."/>
            <person name="Lipzen A."/>
            <person name="Chen C."/>
            <person name="Yanf M."/>
            <person name="Daum C."/>
            <person name="Ng V."/>
            <person name="Clum A."/>
            <person name="Ohm R."/>
            <person name="Martin F."/>
            <person name="Silar P."/>
            <person name="Natvig D."/>
            <person name="Lalanne C."/>
            <person name="Gautier V."/>
            <person name="Ament-Velasquez S.L."/>
            <person name="Kruys A."/>
            <person name="Hutchinson M.I."/>
            <person name="Powell A.J."/>
            <person name="Barry K."/>
            <person name="Miller A.N."/>
            <person name="Grigoriev I.V."/>
            <person name="Debuchy R."/>
            <person name="Gladieux P."/>
            <person name="Thoren M.H."/>
            <person name="Johannesson H."/>
        </authorList>
    </citation>
    <scope>NUCLEOTIDE SEQUENCE</scope>
    <source>
        <strain evidence="2">CBS 731.68</strain>
    </source>
</reference>
<evidence type="ECO:0000313" key="2">
    <source>
        <dbReference type="EMBL" id="KAK4119107.1"/>
    </source>
</evidence>
<keyword evidence="1" id="KW-0812">Transmembrane</keyword>
<feature type="transmembrane region" description="Helical" evidence="1">
    <location>
        <begin position="48"/>
        <end position="67"/>
    </location>
</feature>
<proteinExistence type="predicted"/>